<organism evidence="1 2">
    <name type="scientific">Bauhinia variegata</name>
    <name type="common">Purple orchid tree</name>
    <name type="synonym">Phanera variegata</name>
    <dbReference type="NCBI Taxonomy" id="167791"/>
    <lineage>
        <taxon>Eukaryota</taxon>
        <taxon>Viridiplantae</taxon>
        <taxon>Streptophyta</taxon>
        <taxon>Embryophyta</taxon>
        <taxon>Tracheophyta</taxon>
        <taxon>Spermatophyta</taxon>
        <taxon>Magnoliopsida</taxon>
        <taxon>eudicotyledons</taxon>
        <taxon>Gunneridae</taxon>
        <taxon>Pentapetalae</taxon>
        <taxon>rosids</taxon>
        <taxon>fabids</taxon>
        <taxon>Fabales</taxon>
        <taxon>Fabaceae</taxon>
        <taxon>Cercidoideae</taxon>
        <taxon>Cercideae</taxon>
        <taxon>Bauhiniinae</taxon>
        <taxon>Bauhinia</taxon>
    </lineage>
</organism>
<comment type="caution">
    <text evidence="1">The sequence shown here is derived from an EMBL/GenBank/DDBJ whole genome shotgun (WGS) entry which is preliminary data.</text>
</comment>
<dbReference type="Proteomes" id="UP000828941">
    <property type="component" value="Chromosome 7"/>
</dbReference>
<proteinExistence type="predicted"/>
<gene>
    <name evidence="1" type="ORF">L6164_016952</name>
</gene>
<keyword evidence="2" id="KW-1185">Reference proteome</keyword>
<evidence type="ECO:0000313" key="1">
    <source>
        <dbReference type="EMBL" id="KAI4332009.1"/>
    </source>
</evidence>
<reference evidence="1 2" key="1">
    <citation type="journal article" date="2022" name="DNA Res.">
        <title>Chromosomal-level genome assembly of the orchid tree Bauhinia variegata (Leguminosae; Cercidoideae) supports the allotetraploid origin hypothesis of Bauhinia.</title>
        <authorList>
            <person name="Zhong Y."/>
            <person name="Chen Y."/>
            <person name="Zheng D."/>
            <person name="Pang J."/>
            <person name="Liu Y."/>
            <person name="Luo S."/>
            <person name="Meng S."/>
            <person name="Qian L."/>
            <person name="Wei D."/>
            <person name="Dai S."/>
            <person name="Zhou R."/>
        </authorList>
    </citation>
    <scope>NUCLEOTIDE SEQUENCE [LARGE SCALE GENOMIC DNA]</scope>
    <source>
        <strain evidence="1">BV-YZ2020</strain>
    </source>
</reference>
<evidence type="ECO:0000313" key="2">
    <source>
        <dbReference type="Proteomes" id="UP000828941"/>
    </source>
</evidence>
<protein>
    <submittedName>
        <fullName evidence="1">Uncharacterized protein</fullName>
    </submittedName>
</protein>
<dbReference type="EMBL" id="CM039432">
    <property type="protein sequence ID" value="KAI4332009.1"/>
    <property type="molecule type" value="Genomic_DNA"/>
</dbReference>
<accession>A0ACB9N691</accession>
<name>A0ACB9N691_BAUVA</name>
<sequence length="213" mass="24190">MASLKQALMLFFPFFLTFSSTVNSQIEEAGIHVYWGQNVFEGTLQETCQSGSYKYVSLTSLTQCGCNKTPSWDFDGHCSGWECFAELAPEIKYCQSQNVNVFLSIGGMGNYSLCSPEDAKEVVNYLWQFFLSDQLGLGLDGIVFDIEDEHTPNLYWDDFVRELSAFKEKKKLYFTAVPGRAIPDEHLDKAIKTGYFDFVAPKLYGNSVCETRW</sequence>